<dbReference type="NCBIfam" id="TIGR00654">
    <property type="entry name" value="PhzF_family"/>
    <property type="match status" value="1"/>
</dbReference>
<accession>A0A433SC05</accession>
<sequence>MVSYPFHLVDVFSSQPFRGNPLAVVHHAQALDEIAMKRIASWLHLSETVFLLPPTQADADYQMRIFTANGTELPFAGHPTLGACHAWLQTGAQPQHAGKIVQQCKVGLVEIRQMNPAYRSFAAPPIQRTPLAKADLELICRALDLDRAQVVDHQRLDAGRPYNALLLDSAQTVLNVIPNLQMLGEAGLDVGLIGPHENIAENADSPQFEVRFFAPVMGVAEDPITGSLNASLAQWLIATHQAPAHYLAAQGTVLGRTGRIYIQQDDADQVWVGGHTTTCSEGNLQL</sequence>
<dbReference type="PANTHER" id="PTHR13774:SF32">
    <property type="entry name" value="ANTISENSE-ENHANCING SEQUENCE 1"/>
    <property type="match status" value="1"/>
</dbReference>
<dbReference type="EMBL" id="PQSP01000005">
    <property type="protein sequence ID" value="RUS66265.1"/>
    <property type="molecule type" value="Genomic_DNA"/>
</dbReference>
<organism evidence="3 4">
    <name type="scientific">Saezia sanguinis</name>
    <dbReference type="NCBI Taxonomy" id="1965230"/>
    <lineage>
        <taxon>Bacteria</taxon>
        <taxon>Pseudomonadati</taxon>
        <taxon>Pseudomonadota</taxon>
        <taxon>Betaproteobacteria</taxon>
        <taxon>Burkholderiales</taxon>
        <taxon>Saeziaceae</taxon>
        <taxon>Saezia</taxon>
    </lineage>
</organism>
<dbReference type="PIRSF" id="PIRSF016184">
    <property type="entry name" value="PhzC_PhzF"/>
    <property type="match status" value="1"/>
</dbReference>
<name>A0A433SC05_9BURK</name>
<dbReference type="Pfam" id="PF02567">
    <property type="entry name" value="PhzC-PhzF"/>
    <property type="match status" value="1"/>
</dbReference>
<evidence type="ECO:0000313" key="3">
    <source>
        <dbReference type="EMBL" id="RUS66265.1"/>
    </source>
</evidence>
<dbReference type="EC" id="5.1.-.-" evidence="3"/>
<proteinExistence type="inferred from homology"/>
<evidence type="ECO:0000256" key="1">
    <source>
        <dbReference type="ARBA" id="ARBA00008270"/>
    </source>
</evidence>
<dbReference type="GO" id="GO:0005737">
    <property type="term" value="C:cytoplasm"/>
    <property type="evidence" value="ECO:0007669"/>
    <property type="project" value="TreeGrafter"/>
</dbReference>
<dbReference type="RefSeq" id="WP_126980183.1">
    <property type="nucleotide sequence ID" value="NZ_PQSP01000005.1"/>
</dbReference>
<dbReference type="GO" id="GO:0016853">
    <property type="term" value="F:isomerase activity"/>
    <property type="evidence" value="ECO:0007669"/>
    <property type="project" value="UniProtKB-KW"/>
</dbReference>
<evidence type="ECO:0000313" key="4">
    <source>
        <dbReference type="Proteomes" id="UP000286947"/>
    </source>
</evidence>
<dbReference type="AlphaFoldDB" id="A0A433SC05"/>
<dbReference type="PANTHER" id="PTHR13774">
    <property type="entry name" value="PHENAZINE BIOSYNTHESIS PROTEIN"/>
    <property type="match status" value="1"/>
</dbReference>
<feature type="active site" evidence="2">
    <location>
        <position position="47"/>
    </location>
</feature>
<protein>
    <submittedName>
        <fullName evidence="3">Putative isomerase YddE</fullName>
        <ecNumber evidence="3">5.1.-.-</ecNumber>
    </submittedName>
</protein>
<keyword evidence="3" id="KW-0413">Isomerase</keyword>
<dbReference type="OrthoDB" id="9788221at2"/>
<dbReference type="Gene3D" id="3.10.310.10">
    <property type="entry name" value="Diaminopimelate Epimerase, Chain A, domain 1"/>
    <property type="match status" value="2"/>
</dbReference>
<reference evidence="3 4" key="1">
    <citation type="submission" date="2018-01" db="EMBL/GenBank/DDBJ databases">
        <title>Saezia sanguinis gen. nov., sp. nov., in the order Burkholderiales isolated from human blood.</title>
        <authorList>
            <person name="Medina-Pascual M.J."/>
            <person name="Valdezate S."/>
            <person name="Monzon S."/>
            <person name="Cuesta I."/>
            <person name="Carrasco G."/>
            <person name="Villalon P."/>
            <person name="Saez-Nieto J.A."/>
        </authorList>
    </citation>
    <scope>NUCLEOTIDE SEQUENCE [LARGE SCALE GENOMIC DNA]</scope>
    <source>
        <strain evidence="3 4">CNM695-12</strain>
    </source>
</reference>
<dbReference type="InterPro" id="IPR003719">
    <property type="entry name" value="Phenazine_PhzF-like"/>
</dbReference>
<gene>
    <name evidence="3" type="primary">yddE</name>
    <name evidence="3" type="ORF">CUZ56_01990</name>
</gene>
<keyword evidence="4" id="KW-1185">Reference proteome</keyword>
<comment type="similarity">
    <text evidence="1">Belongs to the PhzF family.</text>
</comment>
<dbReference type="Proteomes" id="UP000286947">
    <property type="component" value="Unassembled WGS sequence"/>
</dbReference>
<dbReference type="SUPFAM" id="SSF54506">
    <property type="entry name" value="Diaminopimelate epimerase-like"/>
    <property type="match status" value="1"/>
</dbReference>
<comment type="caution">
    <text evidence="3">The sequence shown here is derived from an EMBL/GenBank/DDBJ whole genome shotgun (WGS) entry which is preliminary data.</text>
</comment>
<evidence type="ECO:0000256" key="2">
    <source>
        <dbReference type="PIRSR" id="PIRSR016184-1"/>
    </source>
</evidence>